<protein>
    <submittedName>
        <fullName evidence="4">Carbon-nitrogen hydrolase family protein</fullName>
    </submittedName>
</protein>
<dbReference type="InterPro" id="IPR003010">
    <property type="entry name" value="C-N_Hydrolase"/>
</dbReference>
<evidence type="ECO:0000259" key="3">
    <source>
        <dbReference type="PROSITE" id="PS50263"/>
    </source>
</evidence>
<dbReference type="InterPro" id="IPR001110">
    <property type="entry name" value="UPF0012_CS"/>
</dbReference>
<evidence type="ECO:0000256" key="2">
    <source>
        <dbReference type="ARBA" id="ARBA00022801"/>
    </source>
</evidence>
<dbReference type="InterPro" id="IPR050345">
    <property type="entry name" value="Aliph_Amidase/BUP"/>
</dbReference>
<name>A0A9X2T729_9HYPH</name>
<comment type="caution">
    <text evidence="4">The sequence shown here is derived from an EMBL/GenBank/DDBJ whole genome shotgun (WGS) entry which is preliminary data.</text>
</comment>
<evidence type="ECO:0000313" key="4">
    <source>
        <dbReference type="EMBL" id="MCS0497079.1"/>
    </source>
</evidence>
<sequence>MRIALLQTAGDPENRPAANLDRLEAAAARAAGDGAELLLAPEMFLSGYNIGRDMAARLAEAADGPSARRAGEIARRHGIALCYGYPERGEDGAVHNAALLLDRTGAPRLNYRKAHLFAALDRAMFAAGDELTAVAEIGGLRLGILICYDVEFPEAVRALALAGADLVLVPTANMKPYDAVSHLIVPARAFENGLLVAYANRCGSEGELDYLGLSCVGDPNGGNLALAGDGEEILYADILPERLAAARRFNSHLKDRRPDAYGSLTARP</sequence>
<dbReference type="GO" id="GO:0033388">
    <property type="term" value="P:putrescine biosynthetic process from arginine"/>
    <property type="evidence" value="ECO:0007669"/>
    <property type="project" value="TreeGrafter"/>
</dbReference>
<gene>
    <name evidence="4" type="ORF">NVS89_18490</name>
</gene>
<reference evidence="4" key="1">
    <citation type="submission" date="2022-08" db="EMBL/GenBank/DDBJ databases">
        <authorList>
            <person name="Li F."/>
        </authorList>
    </citation>
    <scope>NUCLEOTIDE SEQUENCE</scope>
    <source>
        <strain evidence="4">MQZ15Z-1</strain>
    </source>
</reference>
<dbReference type="PROSITE" id="PS50263">
    <property type="entry name" value="CN_HYDROLASE"/>
    <property type="match status" value="1"/>
</dbReference>
<keyword evidence="5" id="KW-1185">Reference proteome</keyword>
<proteinExistence type="inferred from homology"/>
<comment type="similarity">
    <text evidence="1">Belongs to the carbon-nitrogen hydrolase superfamily. NIT1/NIT2 family.</text>
</comment>
<dbReference type="SUPFAM" id="SSF56317">
    <property type="entry name" value="Carbon-nitrogen hydrolase"/>
    <property type="match status" value="1"/>
</dbReference>
<dbReference type="Gene3D" id="3.60.110.10">
    <property type="entry name" value="Carbon-nitrogen hydrolase"/>
    <property type="match status" value="1"/>
</dbReference>
<dbReference type="InterPro" id="IPR036526">
    <property type="entry name" value="C-N_Hydrolase_sf"/>
</dbReference>
<dbReference type="Proteomes" id="UP001151088">
    <property type="component" value="Unassembled WGS sequence"/>
</dbReference>
<dbReference type="AlphaFoldDB" id="A0A9X2T729"/>
<accession>A0A9X2T729</accession>
<dbReference type="PANTHER" id="PTHR43674">
    <property type="entry name" value="NITRILASE C965.09-RELATED"/>
    <property type="match status" value="1"/>
</dbReference>
<organism evidence="4 5">
    <name type="scientific">Ancylobacter mangrovi</name>
    <dbReference type="NCBI Taxonomy" id="2972472"/>
    <lineage>
        <taxon>Bacteria</taxon>
        <taxon>Pseudomonadati</taxon>
        <taxon>Pseudomonadota</taxon>
        <taxon>Alphaproteobacteria</taxon>
        <taxon>Hyphomicrobiales</taxon>
        <taxon>Xanthobacteraceae</taxon>
        <taxon>Ancylobacter</taxon>
    </lineage>
</organism>
<evidence type="ECO:0000313" key="5">
    <source>
        <dbReference type="Proteomes" id="UP001151088"/>
    </source>
</evidence>
<evidence type="ECO:0000256" key="1">
    <source>
        <dbReference type="ARBA" id="ARBA00010613"/>
    </source>
</evidence>
<dbReference type="CDD" id="cd07576">
    <property type="entry name" value="R-amidase_like"/>
    <property type="match status" value="1"/>
</dbReference>
<keyword evidence="2 4" id="KW-0378">Hydrolase</keyword>
<dbReference type="EMBL" id="JANTHZ010000009">
    <property type="protein sequence ID" value="MCS0497079.1"/>
    <property type="molecule type" value="Genomic_DNA"/>
</dbReference>
<dbReference type="InterPro" id="IPR044083">
    <property type="entry name" value="RamA-like"/>
</dbReference>
<feature type="domain" description="CN hydrolase" evidence="3">
    <location>
        <begin position="1"/>
        <end position="240"/>
    </location>
</feature>
<dbReference type="Pfam" id="PF00795">
    <property type="entry name" value="CN_hydrolase"/>
    <property type="match status" value="1"/>
</dbReference>
<dbReference type="PANTHER" id="PTHR43674:SF2">
    <property type="entry name" value="BETA-UREIDOPROPIONASE"/>
    <property type="match status" value="1"/>
</dbReference>
<dbReference type="RefSeq" id="WP_258734231.1">
    <property type="nucleotide sequence ID" value="NZ_JANTHZ010000009.1"/>
</dbReference>
<dbReference type="GO" id="GO:0050126">
    <property type="term" value="F:N-carbamoylputrescine amidase activity"/>
    <property type="evidence" value="ECO:0007669"/>
    <property type="project" value="TreeGrafter"/>
</dbReference>
<dbReference type="PROSITE" id="PS01227">
    <property type="entry name" value="UPF0012"/>
    <property type="match status" value="1"/>
</dbReference>